<evidence type="ECO:0000259" key="1">
    <source>
        <dbReference type="Pfam" id="PF00535"/>
    </source>
</evidence>
<keyword evidence="2" id="KW-0808">Transferase</keyword>
<name>F0TBS0_METLA</name>
<reference evidence="3" key="1">
    <citation type="submission" date="2011-02" db="EMBL/GenBank/DDBJ databases">
        <title>Complete sequence of Methanobacterium sp. AL-21.</title>
        <authorList>
            <consortium name="US DOE Joint Genome Institute"/>
            <person name="Lucas S."/>
            <person name="Copeland A."/>
            <person name="Lapidus A."/>
            <person name="Cheng J.-F."/>
            <person name="Goodwin L."/>
            <person name="Pitluck S."/>
            <person name="Chertkov O."/>
            <person name="Detter J.C."/>
            <person name="Han C."/>
            <person name="Tapia R."/>
            <person name="Land M."/>
            <person name="Hauser L."/>
            <person name="Kyrpides N."/>
            <person name="Ivanova N."/>
            <person name="Mikhailova N."/>
            <person name="Pagani I."/>
            <person name="Cadillo-Quiroz H."/>
            <person name="Imachi H."/>
            <person name="Zinder S."/>
            <person name="Liu W."/>
            <person name="Woyke T."/>
        </authorList>
    </citation>
    <scope>NUCLEOTIDE SEQUENCE [LARGE SCALE GENOMIC DNA]</scope>
    <source>
        <strain evidence="3">AL-21</strain>
    </source>
</reference>
<dbReference type="PANTHER" id="PTHR43179:SF7">
    <property type="entry name" value="RHAMNOSYLTRANSFERASE WBBL"/>
    <property type="match status" value="1"/>
</dbReference>
<dbReference type="EMBL" id="CP002551">
    <property type="protein sequence ID" value="ADZ09147.1"/>
    <property type="molecule type" value="Genomic_DNA"/>
</dbReference>
<accession>F0TBS0</accession>
<keyword evidence="3" id="KW-1185">Reference proteome</keyword>
<dbReference type="KEGG" id="mel:Metbo_0898"/>
<dbReference type="InterPro" id="IPR001173">
    <property type="entry name" value="Glyco_trans_2-like"/>
</dbReference>
<dbReference type="SUPFAM" id="SSF53448">
    <property type="entry name" value="Nucleotide-diphospho-sugar transferases"/>
    <property type="match status" value="1"/>
</dbReference>
<dbReference type="STRING" id="877455.Metbo_0898"/>
<sequence>MDLSIIIVNFETFEMTKQTVESVLNQSHPFDYDIYVVDNASSDGSFESLQKTFFKESENGKIKFIQNPENKGFAQANNVAIKRANSDYVLLLNSDTQVVGDCLERSMHYMKNHPDTGVLGCKVLLPDGNLDKACRRSFPEFSVSFYRMTGLSKLFPKSERFGRYNLTYLDEDDTYEVDCVMGAFMLLRSSTIEKVGLLDEKFFMYGEDIDWCYRIKAAGWKIIYYSEAQIIHYKGSSNSKKQNKRMIHEFYRAMYIFYNKHYREDYPMITTLATYMGIWSICQFKLFKNYITR</sequence>
<proteinExistence type="predicted"/>
<dbReference type="eggNOG" id="arCOG01383">
    <property type="taxonomic scope" value="Archaea"/>
</dbReference>
<dbReference type="AlphaFoldDB" id="F0TBS0"/>
<protein>
    <submittedName>
        <fullName evidence="2">Glycosyl transferase family 2</fullName>
    </submittedName>
</protein>
<dbReference type="RefSeq" id="WP_013644498.1">
    <property type="nucleotide sequence ID" value="NC_015216.1"/>
</dbReference>
<evidence type="ECO:0000313" key="3">
    <source>
        <dbReference type="Proteomes" id="UP000007490"/>
    </source>
</evidence>
<dbReference type="PANTHER" id="PTHR43179">
    <property type="entry name" value="RHAMNOSYLTRANSFERASE WBBL"/>
    <property type="match status" value="1"/>
</dbReference>
<evidence type="ECO:0000313" key="2">
    <source>
        <dbReference type="EMBL" id="ADZ09147.1"/>
    </source>
</evidence>
<dbReference type="CDD" id="cd04186">
    <property type="entry name" value="GT_2_like_c"/>
    <property type="match status" value="1"/>
</dbReference>
<feature type="domain" description="Glycosyltransferase 2-like" evidence="1">
    <location>
        <begin position="4"/>
        <end position="138"/>
    </location>
</feature>
<dbReference type="InterPro" id="IPR029044">
    <property type="entry name" value="Nucleotide-diphossugar_trans"/>
</dbReference>
<dbReference type="Proteomes" id="UP000007490">
    <property type="component" value="Chromosome"/>
</dbReference>
<reference evidence="2 3" key="2">
    <citation type="journal article" date="2014" name="Int. J. Syst. Evol. Microbiol.">
        <title>Methanobacterium paludis sp. nov. and a novel strain of Methanobacterium lacus isolated from northern peatlands.</title>
        <authorList>
            <person name="Cadillo-Quiroz H."/>
            <person name="Brauer S.L."/>
            <person name="Goodson N."/>
            <person name="Yavitt J.B."/>
            <person name="Zinder S.H."/>
        </authorList>
    </citation>
    <scope>NUCLEOTIDE SEQUENCE [LARGE SCALE GENOMIC DNA]</scope>
    <source>
        <strain evidence="2 3">AL-21</strain>
    </source>
</reference>
<dbReference type="Gene3D" id="3.90.550.10">
    <property type="entry name" value="Spore Coat Polysaccharide Biosynthesis Protein SpsA, Chain A"/>
    <property type="match status" value="1"/>
</dbReference>
<dbReference type="HOGENOM" id="CLU_023845_0_1_2"/>
<gene>
    <name evidence="2" type="ordered locus">Metbo_0898</name>
</gene>
<dbReference type="Pfam" id="PF00535">
    <property type="entry name" value="Glycos_transf_2"/>
    <property type="match status" value="1"/>
</dbReference>
<dbReference type="OrthoDB" id="46222at2157"/>
<dbReference type="GO" id="GO:0016740">
    <property type="term" value="F:transferase activity"/>
    <property type="evidence" value="ECO:0007669"/>
    <property type="project" value="UniProtKB-KW"/>
</dbReference>
<dbReference type="GeneID" id="10277347"/>
<organism evidence="2 3">
    <name type="scientific">Methanobacterium lacus (strain AL-21)</name>
    <dbReference type="NCBI Taxonomy" id="877455"/>
    <lineage>
        <taxon>Archaea</taxon>
        <taxon>Methanobacteriati</taxon>
        <taxon>Methanobacteriota</taxon>
        <taxon>Methanomada group</taxon>
        <taxon>Methanobacteria</taxon>
        <taxon>Methanobacteriales</taxon>
        <taxon>Methanobacteriaceae</taxon>
        <taxon>Methanobacterium</taxon>
    </lineage>
</organism>